<evidence type="ECO:0000313" key="12">
    <source>
        <dbReference type="Proteomes" id="UP001152320"/>
    </source>
</evidence>
<keyword evidence="4 9" id="KW-0732">Signal</keyword>
<keyword evidence="12" id="KW-1185">Reference proteome</keyword>
<feature type="transmembrane region" description="Helical" evidence="8">
    <location>
        <begin position="237"/>
        <end position="259"/>
    </location>
</feature>
<dbReference type="Proteomes" id="UP001152320">
    <property type="component" value="Chromosome 14"/>
</dbReference>
<evidence type="ECO:0000256" key="8">
    <source>
        <dbReference type="SAM" id="Phobius"/>
    </source>
</evidence>
<feature type="signal peptide" evidence="9">
    <location>
        <begin position="1"/>
        <end position="30"/>
    </location>
</feature>
<dbReference type="GO" id="GO:0016020">
    <property type="term" value="C:membrane"/>
    <property type="evidence" value="ECO:0007669"/>
    <property type="project" value="UniProtKB-SubCell"/>
</dbReference>
<reference evidence="11" key="1">
    <citation type="submission" date="2021-10" db="EMBL/GenBank/DDBJ databases">
        <title>Tropical sea cucumber genome reveals ecological adaptation and Cuvierian tubules defense mechanism.</title>
        <authorList>
            <person name="Chen T."/>
        </authorList>
    </citation>
    <scope>NUCLEOTIDE SEQUENCE</scope>
    <source>
        <strain evidence="11">Nanhai2018</strain>
        <tissue evidence="11">Muscle</tissue>
    </source>
</reference>
<protein>
    <submittedName>
        <fullName evidence="11">TM2 domain-containing protein 3</fullName>
    </submittedName>
</protein>
<feature type="domain" description="TM2" evidence="10">
    <location>
        <begin position="204"/>
        <end position="251"/>
    </location>
</feature>
<proteinExistence type="inferred from homology"/>
<evidence type="ECO:0000256" key="5">
    <source>
        <dbReference type="ARBA" id="ARBA00022989"/>
    </source>
</evidence>
<dbReference type="InterPro" id="IPR050932">
    <property type="entry name" value="TM2D1-3-like"/>
</dbReference>
<dbReference type="Pfam" id="PF05154">
    <property type="entry name" value="TM2"/>
    <property type="match status" value="1"/>
</dbReference>
<dbReference type="AlphaFoldDB" id="A0A9Q1BM86"/>
<keyword evidence="5 8" id="KW-1133">Transmembrane helix</keyword>
<keyword evidence="7" id="KW-0325">Glycoprotein</keyword>
<sequence length="268" mass="30115">MDFGEFLPRFQPLIFVFACFLFANVLRLSCEETTPTQEDMSIFSTLSDDATTYLPGDETTLKYTSEAKSKPHTVSTETYDPTKQTAYPEHYDYCPSLAPCNHLSGDCLDCNTTTSCIYGQSYNTTCVPKFGINCTGEQVIKKTYICRYCYQTQPWEQICTPANNCTVNACPKQMVQVNCSVLDDVICLGKRRFYKKKECNWTSGYKWSTAFILSITLGGFGADRFYLGYWESGLGKLFSFGGIGIWTLIDILLIGVGYIPPEDGSVYV</sequence>
<dbReference type="InterPro" id="IPR007829">
    <property type="entry name" value="TM2"/>
</dbReference>
<evidence type="ECO:0000256" key="2">
    <source>
        <dbReference type="ARBA" id="ARBA00008284"/>
    </source>
</evidence>
<evidence type="ECO:0000256" key="1">
    <source>
        <dbReference type="ARBA" id="ARBA00004141"/>
    </source>
</evidence>
<organism evidence="11 12">
    <name type="scientific">Holothuria leucospilota</name>
    <name type="common">Black long sea cucumber</name>
    <name type="synonym">Mertensiothuria leucospilota</name>
    <dbReference type="NCBI Taxonomy" id="206669"/>
    <lineage>
        <taxon>Eukaryota</taxon>
        <taxon>Metazoa</taxon>
        <taxon>Echinodermata</taxon>
        <taxon>Eleutherozoa</taxon>
        <taxon>Echinozoa</taxon>
        <taxon>Holothuroidea</taxon>
        <taxon>Aspidochirotacea</taxon>
        <taxon>Aspidochirotida</taxon>
        <taxon>Holothuriidae</taxon>
        <taxon>Holothuria</taxon>
    </lineage>
</organism>
<evidence type="ECO:0000256" key="6">
    <source>
        <dbReference type="ARBA" id="ARBA00023136"/>
    </source>
</evidence>
<feature type="chain" id="PRO_5040509680" evidence="9">
    <location>
        <begin position="31"/>
        <end position="268"/>
    </location>
</feature>
<evidence type="ECO:0000256" key="4">
    <source>
        <dbReference type="ARBA" id="ARBA00022729"/>
    </source>
</evidence>
<evidence type="ECO:0000313" key="11">
    <source>
        <dbReference type="EMBL" id="KAJ8029183.1"/>
    </source>
</evidence>
<comment type="similarity">
    <text evidence="2">Belongs to the TM2 family.</text>
</comment>
<evidence type="ECO:0000256" key="3">
    <source>
        <dbReference type="ARBA" id="ARBA00022692"/>
    </source>
</evidence>
<comment type="caution">
    <text evidence="11">The sequence shown here is derived from an EMBL/GenBank/DDBJ whole genome shotgun (WGS) entry which is preliminary data.</text>
</comment>
<feature type="transmembrane region" description="Helical" evidence="8">
    <location>
        <begin position="205"/>
        <end position="225"/>
    </location>
</feature>
<dbReference type="PANTHER" id="PTHR21016:SF7">
    <property type="entry name" value="TM2 DOMAIN-CONTAINING PROTEIN 3"/>
    <property type="match status" value="1"/>
</dbReference>
<accession>A0A9Q1BM86</accession>
<gene>
    <name evidence="11" type="ORF">HOLleu_28518</name>
</gene>
<dbReference type="EMBL" id="JAIZAY010000014">
    <property type="protein sequence ID" value="KAJ8029183.1"/>
    <property type="molecule type" value="Genomic_DNA"/>
</dbReference>
<evidence type="ECO:0000259" key="10">
    <source>
        <dbReference type="Pfam" id="PF05154"/>
    </source>
</evidence>
<evidence type="ECO:0000256" key="9">
    <source>
        <dbReference type="SAM" id="SignalP"/>
    </source>
</evidence>
<keyword evidence="6 8" id="KW-0472">Membrane</keyword>
<name>A0A9Q1BM86_HOLLE</name>
<dbReference type="OrthoDB" id="10257855at2759"/>
<comment type="subcellular location">
    <subcellularLocation>
        <location evidence="1">Membrane</location>
        <topology evidence="1">Multi-pass membrane protein</topology>
    </subcellularLocation>
</comment>
<dbReference type="PANTHER" id="PTHR21016">
    <property type="entry name" value="BETA-AMYLOID BINDING PROTEIN-RELATED"/>
    <property type="match status" value="1"/>
</dbReference>
<keyword evidence="3 8" id="KW-0812">Transmembrane</keyword>
<evidence type="ECO:0000256" key="7">
    <source>
        <dbReference type="ARBA" id="ARBA00023180"/>
    </source>
</evidence>